<keyword evidence="9" id="KW-0046">Antibiotic resistance</keyword>
<feature type="transmembrane region" description="Helical" evidence="10">
    <location>
        <begin position="55"/>
        <end position="77"/>
    </location>
</feature>
<evidence type="ECO:0000256" key="8">
    <source>
        <dbReference type="ARBA" id="ARBA00023136"/>
    </source>
</evidence>
<evidence type="ECO:0000256" key="7">
    <source>
        <dbReference type="ARBA" id="ARBA00022989"/>
    </source>
</evidence>
<evidence type="ECO:0000256" key="3">
    <source>
        <dbReference type="ARBA" id="ARBA00022106"/>
    </source>
</evidence>
<evidence type="ECO:0000256" key="4">
    <source>
        <dbReference type="ARBA" id="ARBA00022448"/>
    </source>
</evidence>
<name>A0ABV1EK87_9FIRM</name>
<feature type="transmembrane region" description="Helical" evidence="10">
    <location>
        <begin position="164"/>
        <end position="186"/>
    </location>
</feature>
<dbReference type="PANTHER" id="PTHR43823:SF3">
    <property type="entry name" value="MULTIDRUG EXPORT PROTEIN MEPA"/>
    <property type="match status" value="1"/>
</dbReference>
<feature type="transmembrane region" description="Helical" evidence="10">
    <location>
        <begin position="394"/>
        <end position="415"/>
    </location>
</feature>
<feature type="transmembrane region" description="Helical" evidence="10">
    <location>
        <begin position="18"/>
        <end position="35"/>
    </location>
</feature>
<dbReference type="PIRSF" id="PIRSF006603">
    <property type="entry name" value="DinF"/>
    <property type="match status" value="1"/>
</dbReference>
<feature type="transmembrane region" description="Helical" evidence="10">
    <location>
        <begin position="322"/>
        <end position="346"/>
    </location>
</feature>
<feature type="transmembrane region" description="Helical" evidence="10">
    <location>
        <begin position="89"/>
        <end position="110"/>
    </location>
</feature>
<feature type="transmembrane region" description="Helical" evidence="10">
    <location>
        <begin position="421"/>
        <end position="440"/>
    </location>
</feature>
<feature type="transmembrane region" description="Helical" evidence="10">
    <location>
        <begin position="366"/>
        <end position="387"/>
    </location>
</feature>
<dbReference type="InterPro" id="IPR051327">
    <property type="entry name" value="MATE_MepA_subfamily"/>
</dbReference>
<keyword evidence="6 10" id="KW-0812">Transmembrane</keyword>
<evidence type="ECO:0000313" key="12">
    <source>
        <dbReference type="Proteomes" id="UP001440599"/>
    </source>
</evidence>
<reference evidence="11 12" key="1">
    <citation type="submission" date="2024-03" db="EMBL/GenBank/DDBJ databases">
        <title>Human intestinal bacterial collection.</title>
        <authorList>
            <person name="Pauvert C."/>
            <person name="Hitch T.C.A."/>
            <person name="Clavel T."/>
        </authorList>
    </citation>
    <scope>NUCLEOTIDE SEQUENCE [LARGE SCALE GENOMIC DNA]</scope>
    <source>
        <strain evidence="11 12">CLA-AP-H34</strain>
    </source>
</reference>
<organism evidence="11 12">
    <name type="scientific">Flavonifractor hominis</name>
    <dbReference type="NCBI Taxonomy" id="3133178"/>
    <lineage>
        <taxon>Bacteria</taxon>
        <taxon>Bacillati</taxon>
        <taxon>Bacillota</taxon>
        <taxon>Clostridia</taxon>
        <taxon>Eubacteriales</taxon>
        <taxon>Oscillospiraceae</taxon>
        <taxon>Flavonifractor</taxon>
    </lineage>
</organism>
<evidence type="ECO:0000256" key="5">
    <source>
        <dbReference type="ARBA" id="ARBA00022475"/>
    </source>
</evidence>
<keyword evidence="7 10" id="KW-1133">Transmembrane helix</keyword>
<sequence length="457" mass="49543">MPENQLGYEKMTTLLRRFALPSITSTLVSSLYNIVDQVFIGQGVGYLGNAATNVSYPFSTICLAIALLVGVGSAARFSLFLGKKKPDEAAKVAGSGIVLMATAGLLYAVVGECLLEPLLRIFGATADVLPYARQYAGVTLLGMPFLIVTNGLSNLIRADGSPKYSMFCIVSGAVVNTILDPIFIFICGLDVFGAALATVMGQLLSFTLAVGYLKKFKTIRLVRSDFRLSLHSTLRTFGMGISSCINQVAITIVQIVLNHSLTYYGALSIYGTDIPLAGCGIVMKTNAILLSIIVGISQGVQPLIGFNYGAQQYKRVREAYLLAIRWNFIVSSIGFCLFEFFPYPIISVFGSGNELYMEFAVKFMRIFLFMALVNGVQLLSSNFFTAIGKANRGLLLALTRQVFFLIPLLLLLPLWLGMDGVMLAGPIADFIAFVVSVALVRKELKRQAAHSNSPLQE</sequence>
<feature type="transmembrane region" description="Helical" evidence="10">
    <location>
        <begin position="234"/>
        <end position="257"/>
    </location>
</feature>
<keyword evidence="5" id="KW-1003">Cell membrane</keyword>
<gene>
    <name evidence="11" type="ORF">WMO45_00550</name>
</gene>
<dbReference type="EMBL" id="JBBMFT010000001">
    <property type="protein sequence ID" value="MEQ2454997.1"/>
    <property type="molecule type" value="Genomic_DNA"/>
</dbReference>
<evidence type="ECO:0000256" key="9">
    <source>
        <dbReference type="ARBA" id="ARBA00023251"/>
    </source>
</evidence>
<evidence type="ECO:0000256" key="1">
    <source>
        <dbReference type="ARBA" id="ARBA00004651"/>
    </source>
</evidence>
<comment type="caution">
    <text evidence="11">The sequence shown here is derived from an EMBL/GenBank/DDBJ whole genome shotgun (WGS) entry which is preliminary data.</text>
</comment>
<comment type="subcellular location">
    <subcellularLocation>
        <location evidence="1">Cell membrane</location>
        <topology evidence="1">Multi-pass membrane protein</topology>
    </subcellularLocation>
</comment>
<proteinExistence type="inferred from homology"/>
<dbReference type="NCBIfam" id="TIGR00797">
    <property type="entry name" value="matE"/>
    <property type="match status" value="1"/>
</dbReference>
<feature type="transmembrane region" description="Helical" evidence="10">
    <location>
        <begin position="192"/>
        <end position="213"/>
    </location>
</feature>
<feature type="transmembrane region" description="Helical" evidence="10">
    <location>
        <begin position="135"/>
        <end position="152"/>
    </location>
</feature>
<dbReference type="InterPro" id="IPR002528">
    <property type="entry name" value="MATE_fam"/>
</dbReference>
<accession>A0ABV1EK87</accession>
<evidence type="ECO:0000256" key="2">
    <source>
        <dbReference type="ARBA" id="ARBA00008417"/>
    </source>
</evidence>
<dbReference type="InterPro" id="IPR045070">
    <property type="entry name" value="MATE_MepA-like"/>
</dbReference>
<keyword evidence="8 10" id="KW-0472">Membrane</keyword>
<dbReference type="Proteomes" id="UP001440599">
    <property type="component" value="Unassembled WGS sequence"/>
</dbReference>
<evidence type="ECO:0000256" key="6">
    <source>
        <dbReference type="ARBA" id="ARBA00022692"/>
    </source>
</evidence>
<dbReference type="InterPro" id="IPR048279">
    <property type="entry name" value="MdtK-like"/>
</dbReference>
<evidence type="ECO:0000256" key="10">
    <source>
        <dbReference type="SAM" id="Phobius"/>
    </source>
</evidence>
<keyword evidence="12" id="KW-1185">Reference proteome</keyword>
<evidence type="ECO:0000313" key="11">
    <source>
        <dbReference type="EMBL" id="MEQ2454997.1"/>
    </source>
</evidence>
<dbReference type="CDD" id="cd13143">
    <property type="entry name" value="MATE_MepA_like"/>
    <property type="match status" value="1"/>
</dbReference>
<comment type="similarity">
    <text evidence="2">Belongs to the multi antimicrobial extrusion (MATE) (TC 2.A.66.1) family. MepA subfamily.</text>
</comment>
<keyword evidence="4" id="KW-0813">Transport</keyword>
<dbReference type="PANTHER" id="PTHR43823">
    <property type="entry name" value="SPORULATION PROTEIN YKVU"/>
    <property type="match status" value="1"/>
</dbReference>
<feature type="transmembrane region" description="Helical" evidence="10">
    <location>
        <begin position="288"/>
        <end position="310"/>
    </location>
</feature>
<dbReference type="RefSeq" id="WP_349138673.1">
    <property type="nucleotide sequence ID" value="NZ_JBBMFT010000001.1"/>
</dbReference>
<protein>
    <recommendedName>
        <fullName evidence="3">Multidrug export protein MepA</fullName>
    </recommendedName>
</protein>
<dbReference type="Pfam" id="PF01554">
    <property type="entry name" value="MatE"/>
    <property type="match status" value="2"/>
</dbReference>